<proteinExistence type="inferred from homology"/>
<organism evidence="7 8">
    <name type="scientific">Secundilactobacillus kimchicus JCM 15530</name>
    <dbReference type="NCBI Taxonomy" id="1302272"/>
    <lineage>
        <taxon>Bacteria</taxon>
        <taxon>Bacillati</taxon>
        <taxon>Bacillota</taxon>
        <taxon>Bacilli</taxon>
        <taxon>Lactobacillales</taxon>
        <taxon>Lactobacillaceae</taxon>
        <taxon>Secundilactobacillus</taxon>
    </lineage>
</organism>
<keyword evidence="8" id="KW-1185">Reference proteome</keyword>
<dbReference type="EMBL" id="AZCX01000005">
    <property type="protein sequence ID" value="KRK47929.1"/>
    <property type="molecule type" value="Genomic_DNA"/>
</dbReference>
<feature type="domain" description="Nucleoside phosphorylase" evidence="6">
    <location>
        <begin position="16"/>
        <end position="221"/>
    </location>
</feature>
<dbReference type="Pfam" id="PF01048">
    <property type="entry name" value="PNP_UDP_1"/>
    <property type="match status" value="1"/>
</dbReference>
<feature type="binding site" evidence="5">
    <location>
        <position position="43"/>
    </location>
    <ligand>
        <name>phosphate</name>
        <dbReference type="ChEBI" id="CHEBI:43474"/>
        <note>ligand shared between dimeric partners</note>
    </ligand>
</feature>
<comment type="similarity">
    <text evidence="1 5">Belongs to the PNP/UDP phosphorylase family.</text>
</comment>
<dbReference type="InterPro" id="IPR018016">
    <property type="entry name" value="Nucleoside_phosphorylase_CS"/>
</dbReference>
<dbReference type="Proteomes" id="UP000050911">
    <property type="component" value="Unassembled WGS sequence"/>
</dbReference>
<dbReference type="SUPFAM" id="SSF53167">
    <property type="entry name" value="Purine and uridine phosphorylases"/>
    <property type="match status" value="1"/>
</dbReference>
<reference evidence="7 8" key="1">
    <citation type="journal article" date="2015" name="Genome Announc.">
        <title>Expanding the biotechnology potential of lactobacilli through comparative genomics of 213 strains and associated genera.</title>
        <authorList>
            <person name="Sun Z."/>
            <person name="Harris H.M."/>
            <person name="McCann A."/>
            <person name="Guo C."/>
            <person name="Argimon S."/>
            <person name="Zhang W."/>
            <person name="Yang X."/>
            <person name="Jeffery I.B."/>
            <person name="Cooney J.C."/>
            <person name="Kagawa T.F."/>
            <person name="Liu W."/>
            <person name="Song Y."/>
            <person name="Salvetti E."/>
            <person name="Wrobel A."/>
            <person name="Rasinkangas P."/>
            <person name="Parkhill J."/>
            <person name="Rea M.C."/>
            <person name="O'Sullivan O."/>
            <person name="Ritari J."/>
            <person name="Douillard F.P."/>
            <person name="Paul Ross R."/>
            <person name="Yang R."/>
            <person name="Briner A.E."/>
            <person name="Felis G.E."/>
            <person name="de Vos W.M."/>
            <person name="Barrangou R."/>
            <person name="Klaenhammer T.R."/>
            <person name="Caufield P.W."/>
            <person name="Cui Y."/>
            <person name="Zhang H."/>
            <person name="O'Toole P.W."/>
        </authorList>
    </citation>
    <scope>NUCLEOTIDE SEQUENCE [LARGE SCALE GENOMIC DNA]</scope>
    <source>
        <strain evidence="7 8">JCM 15530</strain>
    </source>
</reference>
<feature type="binding site" description="in other chain" evidence="5">
    <location>
        <begin position="87"/>
        <end position="90"/>
    </location>
    <ligand>
        <name>phosphate</name>
        <dbReference type="ChEBI" id="CHEBI:43474"/>
        <note>ligand shared between dimeric partners</note>
    </ligand>
</feature>
<dbReference type="PATRIC" id="fig|1302272.5.peg.2182"/>
<comment type="function">
    <text evidence="5">Catalyzes the reversible phosphorolytic breakdown of the N-glycosidic bond in the beta-(deoxy)ribonucleoside molecules, with the formation of the corresponding free purine bases and pentose-1-phosphate.</text>
</comment>
<evidence type="ECO:0000259" key="6">
    <source>
        <dbReference type="Pfam" id="PF01048"/>
    </source>
</evidence>
<evidence type="ECO:0000256" key="5">
    <source>
        <dbReference type="HAMAP-Rule" id="MF_01627"/>
    </source>
</evidence>
<dbReference type="AlphaFoldDB" id="A0A0R1HQQ1"/>
<evidence type="ECO:0000313" key="8">
    <source>
        <dbReference type="Proteomes" id="UP000050911"/>
    </source>
</evidence>
<dbReference type="NCBIfam" id="TIGR00107">
    <property type="entry name" value="deoD"/>
    <property type="match status" value="1"/>
</dbReference>
<accession>A0A0R1HQQ1</accession>
<dbReference type="GO" id="GO:0004850">
    <property type="term" value="F:uridine phosphorylase activity"/>
    <property type="evidence" value="ECO:0007669"/>
    <property type="project" value="UniProtKB-EC"/>
</dbReference>
<comment type="catalytic activity">
    <reaction evidence="5">
        <text>a purine D-ribonucleoside + phosphate = a purine nucleobase + alpha-D-ribose 1-phosphate</text>
        <dbReference type="Rhea" id="RHEA:19805"/>
        <dbReference type="ChEBI" id="CHEBI:26386"/>
        <dbReference type="ChEBI" id="CHEBI:43474"/>
        <dbReference type="ChEBI" id="CHEBI:57720"/>
        <dbReference type="ChEBI" id="CHEBI:142355"/>
        <dbReference type="EC" id="2.4.2.1"/>
    </reaction>
</comment>
<keyword evidence="3 5" id="KW-0808">Transferase</keyword>
<dbReference type="GO" id="GO:0004731">
    <property type="term" value="F:purine-nucleoside phosphorylase activity"/>
    <property type="evidence" value="ECO:0007669"/>
    <property type="project" value="UniProtKB-UniRule"/>
</dbReference>
<evidence type="ECO:0000313" key="7">
    <source>
        <dbReference type="EMBL" id="KRK47929.1"/>
    </source>
</evidence>
<comment type="catalytic activity">
    <reaction evidence="4">
        <text>uridine + phosphate = alpha-D-ribose 1-phosphate + uracil</text>
        <dbReference type="Rhea" id="RHEA:24388"/>
        <dbReference type="ChEBI" id="CHEBI:16704"/>
        <dbReference type="ChEBI" id="CHEBI:17568"/>
        <dbReference type="ChEBI" id="CHEBI:43474"/>
        <dbReference type="ChEBI" id="CHEBI:57720"/>
        <dbReference type="EC" id="2.4.2.3"/>
    </reaction>
</comment>
<feature type="binding site" description="in other chain" evidence="5">
    <location>
        <position position="20"/>
    </location>
    <ligand>
        <name>phosphate</name>
        <dbReference type="ChEBI" id="CHEBI:43474"/>
        <note>ligand shared between dimeric partners</note>
    </ligand>
</feature>
<comment type="catalytic activity">
    <reaction evidence="5">
        <text>a purine 2'-deoxy-D-ribonucleoside + phosphate = a purine nucleobase + 2-deoxy-alpha-D-ribose 1-phosphate</text>
        <dbReference type="Rhea" id="RHEA:36431"/>
        <dbReference type="ChEBI" id="CHEBI:26386"/>
        <dbReference type="ChEBI" id="CHEBI:43474"/>
        <dbReference type="ChEBI" id="CHEBI:57259"/>
        <dbReference type="ChEBI" id="CHEBI:142361"/>
        <dbReference type="EC" id="2.4.2.1"/>
    </reaction>
</comment>
<evidence type="ECO:0000256" key="3">
    <source>
        <dbReference type="ARBA" id="ARBA00022679"/>
    </source>
</evidence>
<comment type="subunit">
    <text evidence="5">Homohexamer; trimer of homodimers.</text>
</comment>
<feature type="binding site" description="in other chain" evidence="5">
    <location>
        <begin position="179"/>
        <end position="181"/>
    </location>
    <ligand>
        <name>a purine D-ribonucleoside</name>
        <dbReference type="ChEBI" id="CHEBI:142355"/>
        <note>ligand shared between dimeric partners</note>
    </ligand>
</feature>
<dbReference type="InterPro" id="IPR004402">
    <property type="entry name" value="DeoD-type"/>
</dbReference>
<feature type="binding site" description="in other chain" evidence="5">
    <location>
        <position position="24"/>
    </location>
    <ligand>
        <name>phosphate</name>
        <dbReference type="ChEBI" id="CHEBI:43474"/>
        <note>ligand shared between dimeric partners</note>
    </ligand>
</feature>
<feature type="active site" description="Proton donor" evidence="5">
    <location>
        <position position="204"/>
    </location>
</feature>
<feature type="binding site" evidence="5">
    <location>
        <position position="4"/>
    </location>
    <ligand>
        <name>a purine D-ribonucleoside</name>
        <dbReference type="ChEBI" id="CHEBI:142355"/>
        <note>ligand shared between dimeric partners</note>
    </ligand>
</feature>
<dbReference type="PANTHER" id="PTHR43691">
    <property type="entry name" value="URIDINE PHOSPHORYLASE"/>
    <property type="match status" value="1"/>
</dbReference>
<dbReference type="RefSeq" id="WP_056942639.1">
    <property type="nucleotide sequence ID" value="NZ_AZCX01000005.1"/>
</dbReference>
<name>A0A0R1HQQ1_9LACO</name>
<dbReference type="InterPro" id="IPR035994">
    <property type="entry name" value="Nucleoside_phosphorylase_sf"/>
</dbReference>
<dbReference type="InterPro" id="IPR000845">
    <property type="entry name" value="Nucleoside_phosphorylase_d"/>
</dbReference>
<evidence type="ECO:0000256" key="1">
    <source>
        <dbReference type="ARBA" id="ARBA00010456"/>
    </source>
</evidence>
<gene>
    <name evidence="5" type="primary">deoD</name>
    <name evidence="7" type="ORF">FC96_GL002134</name>
</gene>
<sequence length="238" mass="25639">MSTHIGAEMGDIAPTVLMPGDPLRAKYIAETFLDDVVQYNAVRNALGFTGTYKGHRVSVQGTGMGIPSISIYTNELIKFFGVKHLMRVGSIGGFGETIKIRDILIASSASTDSAIIQNTFDHGVIYAPTADFSMLLKAYQSAQEANVEVKVGNIFSADRFYNDELDIQQLIDYGCLGTEMETAALYMLAAKYGVSALSINTVSDNLTTGEALSAQDRQSSFADMATVALETAIKCDED</sequence>
<dbReference type="GO" id="GO:0005829">
    <property type="term" value="C:cytosol"/>
    <property type="evidence" value="ECO:0007669"/>
    <property type="project" value="TreeGrafter"/>
</dbReference>
<feature type="binding site" description="in other chain" evidence="5">
    <location>
        <begin position="203"/>
        <end position="204"/>
    </location>
    <ligand>
        <name>a purine D-ribonucleoside</name>
        <dbReference type="ChEBI" id="CHEBI:142355"/>
        <note>ligand shared between dimeric partners</note>
    </ligand>
</feature>
<dbReference type="STRING" id="1302272.FC96_GL002134"/>
<feature type="site" description="Important for catalytic activity" evidence="5">
    <location>
        <position position="217"/>
    </location>
</feature>
<keyword evidence="2 5" id="KW-0328">Glycosyltransferase</keyword>
<evidence type="ECO:0000256" key="4">
    <source>
        <dbReference type="ARBA" id="ARBA00048447"/>
    </source>
</evidence>
<dbReference type="EC" id="2.4.2.1" evidence="5"/>
<dbReference type="OrthoDB" id="9782889at2"/>
<dbReference type="GO" id="GO:0006152">
    <property type="term" value="P:purine nucleoside catabolic process"/>
    <property type="evidence" value="ECO:0007669"/>
    <property type="project" value="TreeGrafter"/>
</dbReference>
<dbReference type="PROSITE" id="PS01232">
    <property type="entry name" value="PNP_UDP_1"/>
    <property type="match status" value="1"/>
</dbReference>
<evidence type="ECO:0000256" key="2">
    <source>
        <dbReference type="ARBA" id="ARBA00022676"/>
    </source>
</evidence>
<dbReference type="NCBIfam" id="NF004489">
    <property type="entry name" value="PRK05819.1"/>
    <property type="match status" value="1"/>
</dbReference>
<dbReference type="HAMAP" id="MF_01627">
    <property type="entry name" value="Pur_nucleosid_phosp"/>
    <property type="match status" value="1"/>
</dbReference>
<dbReference type="PANTHER" id="PTHR43691:SF11">
    <property type="entry name" value="FI09636P-RELATED"/>
    <property type="match status" value="1"/>
</dbReference>
<dbReference type="Gene3D" id="3.40.50.1580">
    <property type="entry name" value="Nucleoside phosphorylase domain"/>
    <property type="match status" value="1"/>
</dbReference>
<protein>
    <recommendedName>
        <fullName evidence="5">Purine nucleoside phosphorylase DeoD-type</fullName>
        <shortName evidence="5">PNP</shortName>
        <ecNumber evidence="5">2.4.2.1</ecNumber>
    </recommendedName>
</protein>
<dbReference type="CDD" id="cd09006">
    <property type="entry name" value="PNP_EcPNPI-like"/>
    <property type="match status" value="1"/>
</dbReference>
<comment type="caution">
    <text evidence="7">The sequence shown here is derived from an EMBL/GenBank/DDBJ whole genome shotgun (WGS) entry which is preliminary data.</text>
</comment>